<protein>
    <recommendedName>
        <fullName evidence="4">Leucine-binding protein domain-containing protein</fullName>
    </recommendedName>
</protein>
<sequence length="481" mass="51817">MGRCSTYAAHRRERHEFREGLFGPQRRPPRTAHCRTPGHGARDDDQLGLRVGCGVRSHVILPDSTNNHTYWKVNMSTRNRFTALVASAVAGSLILAGCGGGTGSASSDDDTVDVLVLTPMSGPLVTLGDTAIAGLTAAAKVINEEGGILGRDVKLTFEDNRFDPMTAQNILQEALTSDDRPDMVFSGVTSTETVAIMPLLTQYKVLSMGSAASPLATDPEKYPYGFSMFPRAVDYEGAMAKFLSEKGLTKVAAIISDSETGKAAQDALTSQGEEYGVEFEFEKLDAESVDATSELSRLMRNEPQALLLEGLTSGAPMTVVLDGKDKLGWDIPTFFGMTDAVSGIQNATEEQIRGTVLQGAAFGIKGSDRQQDDDFKIFQEAVDAELPTKDYQLSNHALSYSALMVLRAGAEKADSLEAPEVAEAIESLKTDEDIPGWFQTVNPGFADDQHQGTWAPEDFEFVELGFPGYDPTSGLYLPAEN</sequence>
<dbReference type="SUPFAM" id="SSF53822">
    <property type="entry name" value="Periplasmic binding protein-like I"/>
    <property type="match status" value="1"/>
</dbReference>
<gene>
    <name evidence="5" type="ORF">DDE18_22205</name>
</gene>
<dbReference type="Gene3D" id="3.40.50.2300">
    <property type="match status" value="2"/>
</dbReference>
<evidence type="ECO:0000313" key="6">
    <source>
        <dbReference type="Proteomes" id="UP000246018"/>
    </source>
</evidence>
<name>A0A2T8F4H0_9ACTN</name>
<keyword evidence="2" id="KW-0732">Signal</keyword>
<accession>A0A2T8F4H0</accession>
<feature type="region of interest" description="Disordered" evidence="3">
    <location>
        <begin position="21"/>
        <end position="42"/>
    </location>
</feature>
<comment type="caution">
    <text evidence="5">The sequence shown here is derived from an EMBL/GenBank/DDBJ whole genome shotgun (WGS) entry which is preliminary data.</text>
</comment>
<dbReference type="AlphaFoldDB" id="A0A2T8F4H0"/>
<dbReference type="EMBL" id="QDGZ01000018">
    <property type="protein sequence ID" value="PVG80613.1"/>
    <property type="molecule type" value="Genomic_DNA"/>
</dbReference>
<comment type="similarity">
    <text evidence="1">Belongs to the leucine-binding protein family.</text>
</comment>
<dbReference type="Proteomes" id="UP000246018">
    <property type="component" value="Unassembled WGS sequence"/>
</dbReference>
<dbReference type="PANTHER" id="PTHR30483:SF37">
    <property type="entry name" value="ABC TRANSPORTER SUBSTRATE-BINDING PROTEIN"/>
    <property type="match status" value="1"/>
</dbReference>
<organism evidence="5 6">
    <name type="scientific">Nocardioides gansuensis</name>
    <dbReference type="NCBI Taxonomy" id="2138300"/>
    <lineage>
        <taxon>Bacteria</taxon>
        <taxon>Bacillati</taxon>
        <taxon>Actinomycetota</taxon>
        <taxon>Actinomycetes</taxon>
        <taxon>Propionibacteriales</taxon>
        <taxon>Nocardioidaceae</taxon>
        <taxon>Nocardioides</taxon>
    </lineage>
</organism>
<reference evidence="5 6" key="1">
    <citation type="submission" date="2018-04" db="EMBL/GenBank/DDBJ databases">
        <title>Genome of Nocardioides gansuensis WSJ-1.</title>
        <authorList>
            <person name="Wu S."/>
            <person name="Wang G."/>
        </authorList>
    </citation>
    <scope>NUCLEOTIDE SEQUENCE [LARGE SCALE GENOMIC DNA]</scope>
    <source>
        <strain evidence="5 6">WSJ-1</strain>
    </source>
</reference>
<keyword evidence="6" id="KW-1185">Reference proteome</keyword>
<feature type="domain" description="Leucine-binding protein" evidence="4">
    <location>
        <begin position="112"/>
        <end position="436"/>
    </location>
</feature>
<dbReference type="Pfam" id="PF13458">
    <property type="entry name" value="Peripla_BP_6"/>
    <property type="match status" value="1"/>
</dbReference>
<evidence type="ECO:0000256" key="3">
    <source>
        <dbReference type="SAM" id="MobiDB-lite"/>
    </source>
</evidence>
<dbReference type="InterPro" id="IPR051010">
    <property type="entry name" value="BCAA_transport"/>
</dbReference>
<dbReference type="InterPro" id="IPR028081">
    <property type="entry name" value="Leu-bd"/>
</dbReference>
<evidence type="ECO:0000256" key="2">
    <source>
        <dbReference type="ARBA" id="ARBA00022729"/>
    </source>
</evidence>
<dbReference type="InterPro" id="IPR028082">
    <property type="entry name" value="Peripla_BP_I"/>
</dbReference>
<dbReference type="OrthoDB" id="7337537at2"/>
<proteinExistence type="inferred from homology"/>
<evidence type="ECO:0000313" key="5">
    <source>
        <dbReference type="EMBL" id="PVG80613.1"/>
    </source>
</evidence>
<evidence type="ECO:0000259" key="4">
    <source>
        <dbReference type="Pfam" id="PF13458"/>
    </source>
</evidence>
<dbReference type="PANTHER" id="PTHR30483">
    <property type="entry name" value="LEUCINE-SPECIFIC-BINDING PROTEIN"/>
    <property type="match status" value="1"/>
</dbReference>
<evidence type="ECO:0000256" key="1">
    <source>
        <dbReference type="ARBA" id="ARBA00010062"/>
    </source>
</evidence>